<dbReference type="CDD" id="cd13399">
    <property type="entry name" value="Slt35-like"/>
    <property type="match status" value="1"/>
</dbReference>
<dbReference type="PROSITE" id="PS51257">
    <property type="entry name" value="PROKAR_LIPOPROTEIN"/>
    <property type="match status" value="1"/>
</dbReference>
<name>A0A7H2BD53_9MICC</name>
<dbReference type="InterPro" id="IPR023346">
    <property type="entry name" value="Lysozyme-like_dom_sf"/>
</dbReference>
<feature type="chain" id="PRO_5038666857" evidence="1">
    <location>
        <begin position="25"/>
        <end position="258"/>
    </location>
</feature>
<accession>A0A7H2BD53</accession>
<keyword evidence="1" id="KW-0732">Signal</keyword>
<dbReference type="Pfam" id="PF13406">
    <property type="entry name" value="SLT_2"/>
    <property type="match status" value="1"/>
</dbReference>
<dbReference type="PANTHER" id="PTHR30163">
    <property type="entry name" value="MEMBRANE-BOUND LYTIC MUREIN TRANSGLYCOSYLASE B"/>
    <property type="match status" value="1"/>
</dbReference>
<dbReference type="InterPro" id="IPR043426">
    <property type="entry name" value="MltB-like"/>
</dbReference>
<evidence type="ECO:0000313" key="4">
    <source>
        <dbReference type="Proteomes" id="UP000516404"/>
    </source>
</evidence>
<organism evidence="3 4">
    <name type="scientific">Rothia terrae</name>
    <dbReference type="NCBI Taxonomy" id="396015"/>
    <lineage>
        <taxon>Bacteria</taxon>
        <taxon>Bacillati</taxon>
        <taxon>Actinomycetota</taxon>
        <taxon>Actinomycetes</taxon>
        <taxon>Micrococcales</taxon>
        <taxon>Micrococcaceae</taxon>
        <taxon>Rothia</taxon>
    </lineage>
</organism>
<feature type="domain" description="Transglycosylase SLT" evidence="2">
    <location>
        <begin position="166"/>
        <end position="209"/>
    </location>
</feature>
<reference evidence="3 4" key="1">
    <citation type="submission" date="2020-09" db="EMBL/GenBank/DDBJ databases">
        <title>Investigation of environmental microbes.</title>
        <authorList>
            <person name="Ou Y."/>
            <person name="Kang Q."/>
        </authorList>
    </citation>
    <scope>NUCLEOTIDE SEQUENCE [LARGE SCALE GENOMIC DNA]</scope>
    <source>
        <strain evidence="3 4">KJZ-14</strain>
    </source>
</reference>
<dbReference type="PANTHER" id="PTHR30163:SF8">
    <property type="entry name" value="LYTIC MUREIN TRANSGLYCOSYLASE"/>
    <property type="match status" value="1"/>
</dbReference>
<evidence type="ECO:0000313" key="3">
    <source>
        <dbReference type="EMBL" id="QNV37599.1"/>
    </source>
</evidence>
<feature type="signal peptide" evidence="1">
    <location>
        <begin position="1"/>
        <end position="24"/>
    </location>
</feature>
<dbReference type="GO" id="GO:0008933">
    <property type="term" value="F:peptidoglycan lytic transglycosylase activity"/>
    <property type="evidence" value="ECO:0007669"/>
    <property type="project" value="TreeGrafter"/>
</dbReference>
<evidence type="ECO:0000256" key="1">
    <source>
        <dbReference type="SAM" id="SignalP"/>
    </source>
</evidence>
<gene>
    <name evidence="3" type="ORF">IDM49_10385</name>
</gene>
<protein>
    <submittedName>
        <fullName evidence="3">Lytic murein transglycosylase</fullName>
    </submittedName>
</protein>
<dbReference type="EMBL" id="CP061539">
    <property type="protein sequence ID" value="QNV37599.1"/>
    <property type="molecule type" value="Genomic_DNA"/>
</dbReference>
<dbReference type="Proteomes" id="UP000516404">
    <property type="component" value="Chromosome"/>
</dbReference>
<dbReference type="SUPFAM" id="SSF53955">
    <property type="entry name" value="Lysozyme-like"/>
    <property type="match status" value="1"/>
</dbReference>
<dbReference type="Gene3D" id="1.10.530.10">
    <property type="match status" value="1"/>
</dbReference>
<evidence type="ECO:0000259" key="2">
    <source>
        <dbReference type="Pfam" id="PF13406"/>
    </source>
</evidence>
<dbReference type="AlphaFoldDB" id="A0A7H2BD53"/>
<keyword evidence="4" id="KW-1185">Reference proteome</keyword>
<sequence>MRASSFCSATVRTATLVTFSAVLAGCGVQTQTAPEPEYTDFPDAPTQKMAPLKAGANPASGPIAELADSEWVQTTAARTGISERALTAYAGASLRVHHDNPQCNLGWNAIAGIGAVETAHGTFQGASVDEQGSVTPHIRGVALNGDEGVMAIEDTDDGVLDGDRNWDRAVGPMQFIPSTWESLGQDGNDDGTRDPHQIDDAALAAAVHLCEGAVENERQGDVSVNDSWHSAVYSYNRSRRYAHQVTDYANHYADEETS</sequence>
<dbReference type="InterPro" id="IPR031304">
    <property type="entry name" value="SLT_2"/>
</dbReference>
<proteinExistence type="predicted"/>
<dbReference type="GO" id="GO:0009253">
    <property type="term" value="P:peptidoglycan catabolic process"/>
    <property type="evidence" value="ECO:0007669"/>
    <property type="project" value="TreeGrafter"/>
</dbReference>
<dbReference type="KEGG" id="rter:IDM49_10385"/>